<dbReference type="PIRSF" id="PIRSF004925">
    <property type="entry name" value="HcaT"/>
    <property type="match status" value="1"/>
</dbReference>
<accession>A0ABM9NKJ0</accession>
<feature type="transmembrane region" description="Helical" evidence="8">
    <location>
        <begin position="241"/>
        <end position="260"/>
    </location>
</feature>
<dbReference type="SUPFAM" id="SSF103473">
    <property type="entry name" value="MFS general substrate transporter"/>
    <property type="match status" value="1"/>
</dbReference>
<organism evidence="10 11">
    <name type="scientific">Candidatus Methylocalor cossyra</name>
    <dbReference type="NCBI Taxonomy" id="3108543"/>
    <lineage>
        <taxon>Bacteria</taxon>
        <taxon>Pseudomonadati</taxon>
        <taxon>Pseudomonadota</taxon>
        <taxon>Gammaproteobacteria</taxon>
        <taxon>Methylococcales</taxon>
        <taxon>Methylococcaceae</taxon>
        <taxon>Candidatus Methylocalor</taxon>
    </lineage>
</organism>
<feature type="transmembrane region" description="Helical" evidence="8">
    <location>
        <begin position="12"/>
        <end position="30"/>
    </location>
</feature>
<keyword evidence="6 8" id="KW-1133">Transmembrane helix</keyword>
<dbReference type="InterPro" id="IPR024989">
    <property type="entry name" value="MFS_assoc_dom"/>
</dbReference>
<feature type="transmembrane region" description="Helical" evidence="8">
    <location>
        <begin position="298"/>
        <end position="319"/>
    </location>
</feature>
<evidence type="ECO:0000256" key="6">
    <source>
        <dbReference type="ARBA" id="ARBA00022989"/>
    </source>
</evidence>
<evidence type="ECO:0000256" key="4">
    <source>
        <dbReference type="ARBA" id="ARBA00022519"/>
    </source>
</evidence>
<protein>
    <submittedName>
        <fullName evidence="10">MFS transporter, PPP family, 3-phenylpropionic acid transporter</fullName>
    </submittedName>
</protein>
<dbReference type="Gene3D" id="1.20.1250.20">
    <property type="entry name" value="MFS general substrate transporter like domains"/>
    <property type="match status" value="2"/>
</dbReference>
<comment type="subcellular location">
    <subcellularLocation>
        <location evidence="1">Cell inner membrane</location>
        <topology evidence="1">Multi-pass membrane protein</topology>
    </subcellularLocation>
</comment>
<evidence type="ECO:0000256" key="1">
    <source>
        <dbReference type="ARBA" id="ARBA00004429"/>
    </source>
</evidence>
<keyword evidence="3" id="KW-1003">Cell membrane</keyword>
<dbReference type="PANTHER" id="PTHR23522:SF10">
    <property type="entry name" value="3-PHENYLPROPIONIC ACID TRANSPORTER-RELATED"/>
    <property type="match status" value="1"/>
</dbReference>
<reference evidence="10 11" key="1">
    <citation type="submission" date="2024-04" db="EMBL/GenBank/DDBJ databases">
        <authorList>
            <person name="Cremers G."/>
        </authorList>
    </citation>
    <scope>NUCLEOTIDE SEQUENCE [LARGE SCALE GENOMIC DNA]</scope>
    <source>
        <strain evidence="10">MeCH1-AG</strain>
    </source>
</reference>
<dbReference type="EMBL" id="OZ026884">
    <property type="protein sequence ID" value="CAL1241157.1"/>
    <property type="molecule type" value="Genomic_DNA"/>
</dbReference>
<feature type="transmembrane region" description="Helical" evidence="8">
    <location>
        <begin position="331"/>
        <end position="351"/>
    </location>
</feature>
<feature type="transmembrane region" description="Helical" evidence="8">
    <location>
        <begin position="73"/>
        <end position="91"/>
    </location>
</feature>
<dbReference type="InterPro" id="IPR036259">
    <property type="entry name" value="MFS_trans_sf"/>
</dbReference>
<dbReference type="Pfam" id="PF12832">
    <property type="entry name" value="MFS_1_like"/>
    <property type="match status" value="1"/>
</dbReference>
<dbReference type="NCBIfam" id="NF037955">
    <property type="entry name" value="mfs"/>
    <property type="match status" value="1"/>
</dbReference>
<sequence>MPARLPYLRLSGFYFFYFSALGALLPYWPLYLQAQGFTPAEIGQLMAILAGSRVVAPNLWGWWADRSGRTLRLIRWATFLTLGGFCGVFYAQGFLEVAWVMLAFTFFWNATLPLFETVTLGHLHHDAKRYSRVRLWGSFGFIATVTALGKGLEGLIAIACLPQIILVLFVALWLNTLWVPSSGRERHGDGHGSLGAILKRREVLAFFLASLLLQIGHGPYYVFYSVYLKEHGFTSGETGQLWALGVMAEIVLFAVLHRVFGRYSLGAVFRLSLALTALRWLLIAWGVEHLALLVAAQLLHAVSYGAAHAASVHLVHGYFRGPHHGKGQALYSSIGFGLGGALGSLLSGYLWTAWGPHGLYTAAAGITLLALWVASGGGRRAGLV</sequence>
<evidence type="ECO:0000256" key="5">
    <source>
        <dbReference type="ARBA" id="ARBA00022692"/>
    </source>
</evidence>
<keyword evidence="2" id="KW-0813">Transport</keyword>
<keyword evidence="5 8" id="KW-0812">Transmembrane</keyword>
<evidence type="ECO:0000313" key="11">
    <source>
        <dbReference type="Proteomes" id="UP001497493"/>
    </source>
</evidence>
<evidence type="ECO:0000256" key="7">
    <source>
        <dbReference type="ARBA" id="ARBA00023136"/>
    </source>
</evidence>
<evidence type="ECO:0000259" key="9">
    <source>
        <dbReference type="Pfam" id="PF12832"/>
    </source>
</evidence>
<dbReference type="PANTHER" id="PTHR23522">
    <property type="entry name" value="BLL5896 PROTEIN"/>
    <property type="match status" value="1"/>
</dbReference>
<evidence type="ECO:0000256" key="3">
    <source>
        <dbReference type="ARBA" id="ARBA00022475"/>
    </source>
</evidence>
<feature type="transmembrane region" description="Helical" evidence="8">
    <location>
        <begin position="267"/>
        <end position="286"/>
    </location>
</feature>
<evidence type="ECO:0000256" key="8">
    <source>
        <dbReference type="SAM" id="Phobius"/>
    </source>
</evidence>
<dbReference type="RefSeq" id="WP_348757682.1">
    <property type="nucleotide sequence ID" value="NZ_OZ026884.1"/>
</dbReference>
<evidence type="ECO:0000256" key="2">
    <source>
        <dbReference type="ARBA" id="ARBA00022448"/>
    </source>
</evidence>
<gene>
    <name evidence="10" type="ORF">MECH1_V1_2381</name>
</gene>
<feature type="transmembrane region" description="Helical" evidence="8">
    <location>
        <begin position="97"/>
        <end position="121"/>
    </location>
</feature>
<dbReference type="InterPro" id="IPR026032">
    <property type="entry name" value="HcaT-like"/>
</dbReference>
<feature type="transmembrane region" description="Helical" evidence="8">
    <location>
        <begin position="155"/>
        <end position="178"/>
    </location>
</feature>
<feature type="transmembrane region" description="Helical" evidence="8">
    <location>
        <begin position="203"/>
        <end position="221"/>
    </location>
</feature>
<keyword evidence="7 8" id="KW-0472">Membrane</keyword>
<keyword evidence="11" id="KW-1185">Reference proteome</keyword>
<feature type="transmembrane region" description="Helical" evidence="8">
    <location>
        <begin position="42"/>
        <end position="61"/>
    </location>
</feature>
<evidence type="ECO:0000313" key="10">
    <source>
        <dbReference type="EMBL" id="CAL1241157.1"/>
    </source>
</evidence>
<dbReference type="Proteomes" id="UP001497493">
    <property type="component" value="Chromosome"/>
</dbReference>
<feature type="transmembrane region" description="Helical" evidence="8">
    <location>
        <begin position="357"/>
        <end position="374"/>
    </location>
</feature>
<name>A0ABM9NKJ0_9GAMM</name>
<feature type="domain" description="Major facilitator superfamily associated" evidence="9">
    <location>
        <begin position="7"/>
        <end position="360"/>
    </location>
</feature>
<keyword evidence="4" id="KW-0997">Cell inner membrane</keyword>
<feature type="transmembrane region" description="Helical" evidence="8">
    <location>
        <begin position="133"/>
        <end position="149"/>
    </location>
</feature>
<proteinExistence type="predicted"/>